<evidence type="ECO:0000256" key="7">
    <source>
        <dbReference type="ARBA" id="ARBA00023295"/>
    </source>
</evidence>
<dbReference type="Gene3D" id="3.20.20.80">
    <property type="entry name" value="Glycosidases"/>
    <property type="match status" value="1"/>
</dbReference>
<dbReference type="EC" id="3.2.1.14" evidence="3"/>
<evidence type="ECO:0000256" key="4">
    <source>
        <dbReference type="ARBA" id="ARBA00022801"/>
    </source>
</evidence>
<comment type="caution">
    <text evidence="12">The sequence shown here is derived from an EMBL/GenBank/DDBJ whole genome shotgun (WGS) entry which is preliminary data.</text>
</comment>
<evidence type="ECO:0000256" key="5">
    <source>
        <dbReference type="ARBA" id="ARBA00023024"/>
    </source>
</evidence>
<dbReference type="PROSITE" id="PS01095">
    <property type="entry name" value="GH18_1"/>
    <property type="match status" value="1"/>
</dbReference>
<name>A0A139IH55_9PEZI</name>
<keyword evidence="4 9" id="KW-0378">Hydrolase</keyword>
<dbReference type="InterPro" id="IPR017853">
    <property type="entry name" value="GH"/>
</dbReference>
<evidence type="ECO:0000259" key="11">
    <source>
        <dbReference type="PROSITE" id="PS51910"/>
    </source>
</evidence>
<evidence type="ECO:0000256" key="3">
    <source>
        <dbReference type="ARBA" id="ARBA00012729"/>
    </source>
</evidence>
<dbReference type="InterPro" id="IPR050314">
    <property type="entry name" value="Glycosyl_Hydrlase_18"/>
</dbReference>
<evidence type="ECO:0000256" key="1">
    <source>
        <dbReference type="ARBA" id="ARBA00000822"/>
    </source>
</evidence>
<evidence type="ECO:0000313" key="13">
    <source>
        <dbReference type="Proteomes" id="UP000073492"/>
    </source>
</evidence>
<dbReference type="GO" id="GO:0006032">
    <property type="term" value="P:chitin catabolic process"/>
    <property type="evidence" value="ECO:0007669"/>
    <property type="project" value="UniProtKB-KW"/>
</dbReference>
<dbReference type="InterPro" id="IPR001579">
    <property type="entry name" value="Glyco_hydro_18_chit_AS"/>
</dbReference>
<keyword evidence="13" id="KW-1185">Reference proteome</keyword>
<evidence type="ECO:0000256" key="10">
    <source>
        <dbReference type="SAM" id="MobiDB-lite"/>
    </source>
</evidence>
<evidence type="ECO:0000256" key="8">
    <source>
        <dbReference type="ARBA" id="ARBA00023326"/>
    </source>
</evidence>
<sequence length="779" mass="87234">MDDQTPENLFAQTTDIKNMKSGSSTLEVYVSIGGWTFSDNHTATQSVFPEIASDTAKRQKFADNLVNFMVRYGFDGVDLDWEYPGAPDRGGKEEDDLDNSVALTKTLRETFKSSARGNYGLTFTIPSSHWYLKWFDVPRLLEYADWTKLMSYDLHGEWDKDNPIGNIVQGHTNLTEIKLATDLLWRNNVPPEKVVLGVGFYGRSFRLGKTSCSKPGCEFSSNPAADPGVCTESSGTLAYFEIMDIIEKQKPKIVYEEESAVNYIVYGDKKNQWVSYDDKLDAPQQATSDVVRTGTISSTWDDTETHIIGSVPSPRVVFEGGEQPDERQPPNLNGYALFGDREFMSCGSGSSTGKLICHYNISAYDEDLLDEPHPLYKFRIRDSSDPFLSGIRGNQSDLEKRGPNTGPAATYYAIENPPSPGGNPPAFRYETPNYPNEENGNSLDEEQGRPAGTGPRYALSNAADCVDTTITSQGARPQQWVSTNGEHPEDRSILPNHYLSDFVQTGQMDLAGGTYTTPNQQMLVPFQVLFDHFAVDYRVWATNVQDVPRGSAMSVVADAHGSSSNPTVMSNLEADLNRLKGRIYTTEGRVVGEIFDTWASNPSRQNADNALSALRAAFGVFNYMNAIRGDRQRVRDDVHTALADFDRIFAQQFPNNPARMVPLYLEFTRQWDIRVVNFVQNDIISPLNQLERAYRPYTLQPTHPLRPLAVQVVAHWRLTEHDDNATPGYFLLVPGTPEDRKPKRNLSRRTKVTDLHVEKCMSGCCISSYLPYLDGIVFI</sequence>
<feature type="domain" description="GH18" evidence="11">
    <location>
        <begin position="1"/>
        <end position="319"/>
    </location>
</feature>
<keyword evidence="8" id="KW-0624">Polysaccharide degradation</keyword>
<feature type="region of interest" description="Disordered" evidence="10">
    <location>
        <begin position="392"/>
        <end position="453"/>
    </location>
</feature>
<dbReference type="AlphaFoldDB" id="A0A139IH55"/>
<organism evidence="12 13">
    <name type="scientific">Pseudocercospora musae</name>
    <dbReference type="NCBI Taxonomy" id="113226"/>
    <lineage>
        <taxon>Eukaryota</taxon>
        <taxon>Fungi</taxon>
        <taxon>Dikarya</taxon>
        <taxon>Ascomycota</taxon>
        <taxon>Pezizomycotina</taxon>
        <taxon>Dothideomycetes</taxon>
        <taxon>Dothideomycetidae</taxon>
        <taxon>Mycosphaerellales</taxon>
        <taxon>Mycosphaerellaceae</taxon>
        <taxon>Pseudocercospora</taxon>
    </lineage>
</organism>
<evidence type="ECO:0000313" key="12">
    <source>
        <dbReference type="EMBL" id="KXT13896.1"/>
    </source>
</evidence>
<accession>A0A139IH55</accession>
<dbReference type="SMART" id="SM00636">
    <property type="entry name" value="Glyco_18"/>
    <property type="match status" value="1"/>
</dbReference>
<dbReference type="InterPro" id="IPR011583">
    <property type="entry name" value="Chitinase_II/V-like_cat"/>
</dbReference>
<feature type="compositionally biased region" description="Polar residues" evidence="10">
    <location>
        <begin position="433"/>
        <end position="442"/>
    </location>
</feature>
<dbReference type="Pfam" id="PF00704">
    <property type="entry name" value="Glyco_hydro_18"/>
    <property type="match status" value="1"/>
</dbReference>
<comment type="similarity">
    <text evidence="2">Belongs to the glycosyl hydrolase 18 family. Chitinase class V subfamily.</text>
</comment>
<proteinExistence type="inferred from homology"/>
<keyword evidence="6" id="KW-0119">Carbohydrate metabolism</keyword>
<dbReference type="Proteomes" id="UP000073492">
    <property type="component" value="Unassembled WGS sequence"/>
</dbReference>
<dbReference type="InterPro" id="IPR029070">
    <property type="entry name" value="Chitinase_insertion_sf"/>
</dbReference>
<dbReference type="PROSITE" id="PS51910">
    <property type="entry name" value="GH18_2"/>
    <property type="match status" value="1"/>
</dbReference>
<comment type="catalytic activity">
    <reaction evidence="1">
        <text>Random endo-hydrolysis of N-acetyl-beta-D-glucosaminide (1-&gt;4)-beta-linkages in chitin and chitodextrins.</text>
        <dbReference type="EC" id="3.2.1.14"/>
    </reaction>
</comment>
<dbReference type="GO" id="GO:0008843">
    <property type="term" value="F:endochitinase activity"/>
    <property type="evidence" value="ECO:0007669"/>
    <property type="project" value="UniProtKB-EC"/>
</dbReference>
<gene>
    <name evidence="12" type="ORF">AC579_2627</name>
</gene>
<reference evidence="12 13" key="1">
    <citation type="submission" date="2015-07" db="EMBL/GenBank/DDBJ databases">
        <title>Comparative genomics of the Sigatoka disease complex on banana suggests a link between parallel evolutionary changes in Pseudocercospora fijiensis and Pseudocercospora eumusae and increased virulence on the banana host.</title>
        <authorList>
            <person name="Chang T.-C."/>
            <person name="Salvucci A."/>
            <person name="Crous P.W."/>
            <person name="Stergiopoulos I."/>
        </authorList>
    </citation>
    <scope>NUCLEOTIDE SEQUENCE [LARGE SCALE GENOMIC DNA]</scope>
    <source>
        <strain evidence="12 13">CBS 116634</strain>
    </source>
</reference>
<dbReference type="GO" id="GO:0008061">
    <property type="term" value="F:chitin binding"/>
    <property type="evidence" value="ECO:0007669"/>
    <property type="project" value="InterPro"/>
</dbReference>
<keyword evidence="7 9" id="KW-0326">Glycosidase</keyword>
<dbReference type="InterPro" id="IPR001223">
    <property type="entry name" value="Glyco_hydro18_cat"/>
</dbReference>
<protein>
    <recommendedName>
        <fullName evidence="3">chitinase</fullName>
        <ecNumber evidence="3">3.2.1.14</ecNumber>
    </recommendedName>
</protein>
<dbReference type="PANTHER" id="PTHR11177">
    <property type="entry name" value="CHITINASE"/>
    <property type="match status" value="1"/>
</dbReference>
<dbReference type="OrthoDB" id="73875at2759"/>
<dbReference type="EMBL" id="LFZO01000100">
    <property type="protein sequence ID" value="KXT13896.1"/>
    <property type="molecule type" value="Genomic_DNA"/>
</dbReference>
<evidence type="ECO:0000256" key="9">
    <source>
        <dbReference type="RuleBase" id="RU000489"/>
    </source>
</evidence>
<dbReference type="Gene3D" id="3.10.50.10">
    <property type="match status" value="1"/>
</dbReference>
<evidence type="ECO:0000256" key="2">
    <source>
        <dbReference type="ARBA" id="ARBA00008682"/>
    </source>
</evidence>
<dbReference type="STRING" id="113226.A0A139IH55"/>
<dbReference type="SUPFAM" id="SSF54556">
    <property type="entry name" value="Chitinase insertion domain"/>
    <property type="match status" value="1"/>
</dbReference>
<dbReference type="PANTHER" id="PTHR11177:SF397">
    <property type="entry name" value="CHITINASE"/>
    <property type="match status" value="1"/>
</dbReference>
<dbReference type="SUPFAM" id="SSF51445">
    <property type="entry name" value="(Trans)glycosidases"/>
    <property type="match status" value="1"/>
</dbReference>
<keyword evidence="5" id="KW-0146">Chitin degradation</keyword>
<evidence type="ECO:0000256" key="6">
    <source>
        <dbReference type="ARBA" id="ARBA00023277"/>
    </source>
</evidence>
<dbReference type="GO" id="GO:0000272">
    <property type="term" value="P:polysaccharide catabolic process"/>
    <property type="evidence" value="ECO:0007669"/>
    <property type="project" value="UniProtKB-KW"/>
</dbReference>